<dbReference type="Proteomes" id="UP000246077">
    <property type="component" value="Unassembled WGS sequence"/>
</dbReference>
<proteinExistence type="predicted"/>
<dbReference type="AlphaFoldDB" id="A0A317DWG9"/>
<dbReference type="RefSeq" id="WP_109922725.1">
    <property type="nucleotide sequence ID" value="NZ_QGLF01000005.1"/>
</dbReference>
<comment type="caution">
    <text evidence="3">The sequence shown here is derived from an EMBL/GenBank/DDBJ whole genome shotgun (WGS) entry which is preliminary data.</text>
</comment>
<evidence type="ECO:0000256" key="2">
    <source>
        <dbReference type="SAM" id="SignalP"/>
    </source>
</evidence>
<evidence type="ECO:0008006" key="5">
    <source>
        <dbReference type="Google" id="ProtNLM"/>
    </source>
</evidence>
<evidence type="ECO:0000256" key="1">
    <source>
        <dbReference type="SAM" id="Phobius"/>
    </source>
</evidence>
<dbReference type="EMBL" id="QGLF01000005">
    <property type="protein sequence ID" value="PWR19039.1"/>
    <property type="molecule type" value="Genomic_DNA"/>
</dbReference>
<reference evidence="4" key="1">
    <citation type="submission" date="2018-05" db="EMBL/GenBank/DDBJ databases">
        <title>Zavarzinia sp. HR-AS.</title>
        <authorList>
            <person name="Lee Y."/>
            <person name="Jeon C.O."/>
        </authorList>
    </citation>
    <scope>NUCLEOTIDE SEQUENCE [LARGE SCALE GENOMIC DNA]</scope>
    <source>
        <strain evidence="4">DSM 1231</strain>
    </source>
</reference>
<name>A0A317DWG9_9PROT</name>
<keyword evidence="1" id="KW-0472">Membrane</keyword>
<keyword evidence="1" id="KW-1133">Transmembrane helix</keyword>
<accession>A0A317DWG9</accession>
<evidence type="ECO:0000313" key="3">
    <source>
        <dbReference type="EMBL" id="PWR19039.1"/>
    </source>
</evidence>
<feature type="transmembrane region" description="Helical" evidence="1">
    <location>
        <begin position="125"/>
        <end position="145"/>
    </location>
</feature>
<sequence>MSRGRRLTRLTVCALFGIAAAWATATGFRHARSLWQEPDWPAATAEILDVIAAPPRYRLRVRLLPPGREAVTADTIDLIGEDQLSLLREVGSTAHAGNRPTALVYYRPDRPDEVRLARQNGGARILAVVYGALALASAALSLAAFRRAAALGLSPAESPP</sequence>
<keyword evidence="2" id="KW-0732">Signal</keyword>
<feature type="signal peptide" evidence="2">
    <location>
        <begin position="1"/>
        <end position="25"/>
    </location>
</feature>
<gene>
    <name evidence="3" type="ORF">DKG75_18930</name>
</gene>
<evidence type="ECO:0000313" key="4">
    <source>
        <dbReference type="Proteomes" id="UP000246077"/>
    </source>
</evidence>
<keyword evidence="4" id="KW-1185">Reference proteome</keyword>
<protein>
    <recommendedName>
        <fullName evidence="5">DUF3592 domain-containing protein</fullName>
    </recommendedName>
</protein>
<dbReference type="OrthoDB" id="10005979at2"/>
<organism evidence="3 4">
    <name type="scientific">Zavarzinia compransoris</name>
    <dbReference type="NCBI Taxonomy" id="1264899"/>
    <lineage>
        <taxon>Bacteria</taxon>
        <taxon>Pseudomonadati</taxon>
        <taxon>Pseudomonadota</taxon>
        <taxon>Alphaproteobacteria</taxon>
        <taxon>Rhodospirillales</taxon>
        <taxon>Zavarziniaceae</taxon>
        <taxon>Zavarzinia</taxon>
    </lineage>
</organism>
<keyword evidence="1" id="KW-0812">Transmembrane</keyword>
<feature type="chain" id="PRO_5016447366" description="DUF3592 domain-containing protein" evidence="2">
    <location>
        <begin position="26"/>
        <end position="160"/>
    </location>
</feature>